<organism evidence="3 4">
    <name type="scientific">Streptomyces minutiscleroticus</name>
    <dbReference type="NCBI Taxonomy" id="68238"/>
    <lineage>
        <taxon>Bacteria</taxon>
        <taxon>Bacillati</taxon>
        <taxon>Actinomycetota</taxon>
        <taxon>Actinomycetes</taxon>
        <taxon>Kitasatosporales</taxon>
        <taxon>Streptomycetaceae</taxon>
        <taxon>Streptomyces</taxon>
    </lineage>
</organism>
<gene>
    <name evidence="3" type="ORF">GCM10010358_39610</name>
</gene>
<dbReference type="Pfam" id="PF03861">
    <property type="entry name" value="ANTAR"/>
    <property type="match status" value="1"/>
</dbReference>
<dbReference type="Pfam" id="PF08448">
    <property type="entry name" value="PAS_4"/>
    <property type="match status" value="1"/>
</dbReference>
<dbReference type="InterPro" id="IPR013656">
    <property type="entry name" value="PAS_4"/>
</dbReference>
<dbReference type="InterPro" id="IPR035965">
    <property type="entry name" value="PAS-like_dom_sf"/>
</dbReference>
<dbReference type="EMBL" id="BMVU01000018">
    <property type="protein sequence ID" value="GGX81339.1"/>
    <property type="molecule type" value="Genomic_DNA"/>
</dbReference>
<reference evidence="3" key="1">
    <citation type="journal article" date="2014" name="Int. J. Syst. Evol. Microbiol.">
        <title>Complete genome sequence of Corynebacterium casei LMG S-19264T (=DSM 44701T), isolated from a smear-ripened cheese.</title>
        <authorList>
            <consortium name="US DOE Joint Genome Institute (JGI-PGF)"/>
            <person name="Walter F."/>
            <person name="Albersmeier A."/>
            <person name="Kalinowski J."/>
            <person name="Ruckert C."/>
        </authorList>
    </citation>
    <scope>NUCLEOTIDE SEQUENCE</scope>
    <source>
        <strain evidence="3">JCM 4790</strain>
    </source>
</reference>
<dbReference type="AlphaFoldDB" id="A0A918U1U8"/>
<evidence type="ECO:0000313" key="3">
    <source>
        <dbReference type="EMBL" id="GGX81339.1"/>
    </source>
</evidence>
<keyword evidence="4" id="KW-1185">Reference proteome</keyword>
<evidence type="ECO:0000313" key="4">
    <source>
        <dbReference type="Proteomes" id="UP000619244"/>
    </source>
</evidence>
<dbReference type="InterPro" id="IPR005561">
    <property type="entry name" value="ANTAR"/>
</dbReference>
<dbReference type="SUPFAM" id="SSF55785">
    <property type="entry name" value="PYP-like sensor domain (PAS domain)"/>
    <property type="match status" value="1"/>
</dbReference>
<proteinExistence type="predicted"/>
<feature type="region of interest" description="Disordered" evidence="1">
    <location>
        <begin position="252"/>
        <end position="278"/>
    </location>
</feature>
<comment type="caution">
    <text evidence="3">The sequence shown here is derived from an EMBL/GenBank/DDBJ whole genome shotgun (WGS) entry which is preliminary data.</text>
</comment>
<evidence type="ECO:0000259" key="2">
    <source>
        <dbReference type="PROSITE" id="PS50921"/>
    </source>
</evidence>
<dbReference type="SUPFAM" id="SSF52172">
    <property type="entry name" value="CheY-like"/>
    <property type="match status" value="1"/>
</dbReference>
<protein>
    <recommendedName>
        <fullName evidence="2">ANTAR domain-containing protein</fullName>
    </recommendedName>
</protein>
<dbReference type="Gene3D" id="3.30.450.20">
    <property type="entry name" value="PAS domain"/>
    <property type="match status" value="1"/>
</dbReference>
<dbReference type="InterPro" id="IPR036388">
    <property type="entry name" value="WH-like_DNA-bd_sf"/>
</dbReference>
<dbReference type="GO" id="GO:0003723">
    <property type="term" value="F:RNA binding"/>
    <property type="evidence" value="ECO:0007669"/>
    <property type="project" value="InterPro"/>
</dbReference>
<dbReference type="SMART" id="SM01012">
    <property type="entry name" value="ANTAR"/>
    <property type="match status" value="1"/>
</dbReference>
<sequence length="278" mass="31067">MEERHMHNRAQQWWKDLDEGFERFFRTAPVALLVLDDALVVREANAAYLSATGRKHRQLVGRYVFDVFPDNPHAPGVNSVATFKASFERVLQHGGRDVLPVHRYDIPSPRSTTGFVERYWSPLSVPLHDKDKNVTGILHRVEDATALHRLLETVSTAYEQTETPVRDREAQRLYAEYAAGAERDRARLARMEAKVEQLQSALASRAVIDQAVGVIIAQRHLDPDDAFQVLVELSQRTNTKLRDVATALVHRTTAAPAAPPAPSPAATDTTRPGQTAGR</sequence>
<evidence type="ECO:0000256" key="1">
    <source>
        <dbReference type="SAM" id="MobiDB-lite"/>
    </source>
</evidence>
<reference evidence="3" key="2">
    <citation type="submission" date="2020-09" db="EMBL/GenBank/DDBJ databases">
        <authorList>
            <person name="Sun Q."/>
            <person name="Ohkuma M."/>
        </authorList>
    </citation>
    <scope>NUCLEOTIDE SEQUENCE</scope>
    <source>
        <strain evidence="3">JCM 4790</strain>
    </source>
</reference>
<dbReference type="PROSITE" id="PS50921">
    <property type="entry name" value="ANTAR"/>
    <property type="match status" value="1"/>
</dbReference>
<feature type="domain" description="ANTAR" evidence="2">
    <location>
        <begin position="188"/>
        <end position="249"/>
    </location>
</feature>
<dbReference type="Proteomes" id="UP000619244">
    <property type="component" value="Unassembled WGS sequence"/>
</dbReference>
<name>A0A918U1U8_9ACTN</name>
<dbReference type="InterPro" id="IPR011006">
    <property type="entry name" value="CheY-like_superfamily"/>
</dbReference>
<dbReference type="Gene3D" id="1.10.10.10">
    <property type="entry name" value="Winged helix-like DNA-binding domain superfamily/Winged helix DNA-binding domain"/>
    <property type="match status" value="1"/>
</dbReference>
<accession>A0A918U1U8</accession>